<organism evidence="1 2">
    <name type="scientific">Thelephora ganbajun</name>
    <name type="common">Ganba fungus</name>
    <dbReference type="NCBI Taxonomy" id="370292"/>
    <lineage>
        <taxon>Eukaryota</taxon>
        <taxon>Fungi</taxon>
        <taxon>Dikarya</taxon>
        <taxon>Basidiomycota</taxon>
        <taxon>Agaricomycotina</taxon>
        <taxon>Agaricomycetes</taxon>
        <taxon>Thelephorales</taxon>
        <taxon>Thelephoraceae</taxon>
        <taxon>Thelephora</taxon>
    </lineage>
</organism>
<accession>A0ACB6ZUA6</accession>
<evidence type="ECO:0000313" key="2">
    <source>
        <dbReference type="Proteomes" id="UP000886501"/>
    </source>
</evidence>
<name>A0ACB6ZUA6_THEGA</name>
<protein>
    <submittedName>
        <fullName evidence="1">Uncharacterized protein</fullName>
    </submittedName>
</protein>
<evidence type="ECO:0000313" key="1">
    <source>
        <dbReference type="EMBL" id="KAF9653435.1"/>
    </source>
</evidence>
<comment type="caution">
    <text evidence="1">The sequence shown here is derived from an EMBL/GenBank/DDBJ whole genome shotgun (WGS) entry which is preliminary data.</text>
</comment>
<gene>
    <name evidence="1" type="ORF">BDM02DRAFT_3125838</name>
</gene>
<reference evidence="1" key="1">
    <citation type="submission" date="2019-10" db="EMBL/GenBank/DDBJ databases">
        <authorList>
            <consortium name="DOE Joint Genome Institute"/>
            <person name="Kuo A."/>
            <person name="Miyauchi S."/>
            <person name="Kiss E."/>
            <person name="Drula E."/>
            <person name="Kohler A."/>
            <person name="Sanchez-Garcia M."/>
            <person name="Andreopoulos B."/>
            <person name="Barry K.W."/>
            <person name="Bonito G."/>
            <person name="Buee M."/>
            <person name="Carver A."/>
            <person name="Chen C."/>
            <person name="Cichocki N."/>
            <person name="Clum A."/>
            <person name="Culley D."/>
            <person name="Crous P.W."/>
            <person name="Fauchery L."/>
            <person name="Girlanda M."/>
            <person name="Hayes R."/>
            <person name="Keri Z."/>
            <person name="Labutti K."/>
            <person name="Lipzen A."/>
            <person name="Lombard V."/>
            <person name="Magnuson J."/>
            <person name="Maillard F."/>
            <person name="Morin E."/>
            <person name="Murat C."/>
            <person name="Nolan M."/>
            <person name="Ohm R."/>
            <person name="Pangilinan J."/>
            <person name="Pereira M."/>
            <person name="Perotto S."/>
            <person name="Peter M."/>
            <person name="Riley R."/>
            <person name="Sitrit Y."/>
            <person name="Stielow B."/>
            <person name="Szollosi G."/>
            <person name="Zifcakova L."/>
            <person name="Stursova M."/>
            <person name="Spatafora J.W."/>
            <person name="Tedersoo L."/>
            <person name="Vaario L.-M."/>
            <person name="Yamada A."/>
            <person name="Yan M."/>
            <person name="Wang P."/>
            <person name="Xu J."/>
            <person name="Bruns T."/>
            <person name="Baldrian P."/>
            <person name="Vilgalys R."/>
            <person name="Henrissat B."/>
            <person name="Grigoriev I.V."/>
            <person name="Hibbett D."/>
            <person name="Nagy L.G."/>
            <person name="Martin F.M."/>
        </authorList>
    </citation>
    <scope>NUCLEOTIDE SEQUENCE</scope>
    <source>
        <strain evidence="1">P2</strain>
    </source>
</reference>
<reference evidence="1" key="2">
    <citation type="journal article" date="2020" name="Nat. Commun.">
        <title>Large-scale genome sequencing of mycorrhizal fungi provides insights into the early evolution of symbiotic traits.</title>
        <authorList>
            <person name="Miyauchi S."/>
            <person name="Kiss E."/>
            <person name="Kuo A."/>
            <person name="Drula E."/>
            <person name="Kohler A."/>
            <person name="Sanchez-Garcia M."/>
            <person name="Morin E."/>
            <person name="Andreopoulos B."/>
            <person name="Barry K.W."/>
            <person name="Bonito G."/>
            <person name="Buee M."/>
            <person name="Carver A."/>
            <person name="Chen C."/>
            <person name="Cichocki N."/>
            <person name="Clum A."/>
            <person name="Culley D."/>
            <person name="Crous P.W."/>
            <person name="Fauchery L."/>
            <person name="Girlanda M."/>
            <person name="Hayes R.D."/>
            <person name="Keri Z."/>
            <person name="LaButti K."/>
            <person name="Lipzen A."/>
            <person name="Lombard V."/>
            <person name="Magnuson J."/>
            <person name="Maillard F."/>
            <person name="Murat C."/>
            <person name="Nolan M."/>
            <person name="Ohm R.A."/>
            <person name="Pangilinan J."/>
            <person name="Pereira M.F."/>
            <person name="Perotto S."/>
            <person name="Peter M."/>
            <person name="Pfister S."/>
            <person name="Riley R."/>
            <person name="Sitrit Y."/>
            <person name="Stielow J.B."/>
            <person name="Szollosi G."/>
            <person name="Zifcakova L."/>
            <person name="Stursova M."/>
            <person name="Spatafora J.W."/>
            <person name="Tedersoo L."/>
            <person name="Vaario L.M."/>
            <person name="Yamada A."/>
            <person name="Yan M."/>
            <person name="Wang P."/>
            <person name="Xu J."/>
            <person name="Bruns T."/>
            <person name="Baldrian P."/>
            <person name="Vilgalys R."/>
            <person name="Dunand C."/>
            <person name="Henrissat B."/>
            <person name="Grigoriev I.V."/>
            <person name="Hibbett D."/>
            <person name="Nagy L.G."/>
            <person name="Martin F.M."/>
        </authorList>
    </citation>
    <scope>NUCLEOTIDE SEQUENCE</scope>
    <source>
        <strain evidence="1">P2</strain>
    </source>
</reference>
<keyword evidence="2" id="KW-1185">Reference proteome</keyword>
<dbReference type="Proteomes" id="UP000886501">
    <property type="component" value="Unassembled WGS sequence"/>
</dbReference>
<sequence>MVRQSAARFSFHFIRFIGCGVLFWFTVLGSTSLFSYIQPSNRFCFVGHAIKANEWSTVHVNTTHPATRNKELDFCGGCCCVAKALEWVVTDIERLSRFIESDTDMNGDDEQPSIKDDDQSFEILSQSPLLGDGKFKLEIARTSGTQTLSLYVTSLVVGYSHNDYEVSATVLAAIKTNDSKVGERGARTEWVWKEWQNDWTFRQESEVWECPLPPLSELLKNSKIKETDSFVICVQIHSPIGPFYPQQPSVAYVPRNLLDGLEASLDNSNTGDVRFICLERADPAATAHPLPDQDPASSPSTNSSSGLEPSFFSSYAFARKRVIYAHSDILTRRSEYFATMLSSSFSENSNSIRPGERKVYTVVLEEADFVTVYWLLKWMYANWLSFRSEDDPRLATEGTGAGWSAKWLNTSGKGEWEWKKLTRSQPCEDLSTSRSDARSVASATESAGSGDVKGKTEGVTEPQAAFSNTVSSSTTLRTGNTPSRNAGHASGTSPTKPQSRQQVTTTSPSVSRRSNTTDGPTKPTPGVSNAPLPTPAPVSAHQATTCTGFTNSQRYNAVRQTPASDPHPHPTPEPPPASALSIYRIAHRYDLGGLASLALEHMMTTITPEHCFSLLLASSLWDELHGLVQDYVVEKWEVVSMSTEFERCCDEVAAGDWGAEGGKTLMALFRRLRSPNAVTFPRT</sequence>
<dbReference type="EMBL" id="MU117964">
    <property type="protein sequence ID" value="KAF9653435.1"/>
    <property type="molecule type" value="Genomic_DNA"/>
</dbReference>
<proteinExistence type="predicted"/>